<dbReference type="InterPro" id="IPR014099">
    <property type="entry name" value="Spore_coat_GerQ"/>
</dbReference>
<sequence length="140" mass="15870">MKHNQSYGANPYYGQQGGYPSSPSYGGYPSYGQPMQSPSIQVPLPTTPGPQAPQVPGMLPLEQSYIENILRLNKGKIATVYMTFENNKEWNAKVFKGRVEAAGRDHIILSDPQTGMRYLLLMVYLDYVTFDEELEYDYPY</sequence>
<evidence type="ECO:0000313" key="3">
    <source>
        <dbReference type="Proteomes" id="UP000217083"/>
    </source>
</evidence>
<protein>
    <submittedName>
        <fullName evidence="2">Spore coat protein GerQ</fullName>
    </submittedName>
</protein>
<dbReference type="RefSeq" id="WP_094925074.1">
    <property type="nucleotide sequence ID" value="NZ_NPIA01000005.1"/>
</dbReference>
<reference evidence="3" key="1">
    <citation type="submission" date="2017-08" db="EMBL/GenBank/DDBJ databases">
        <authorList>
            <person name="Huang Z."/>
        </authorList>
    </citation>
    <scope>NUCLEOTIDE SEQUENCE [LARGE SCALE GENOMIC DNA]</scope>
    <source>
        <strain evidence="3">SA5d-4</strain>
    </source>
</reference>
<proteinExistence type="predicted"/>
<dbReference type="EMBL" id="NPIA01000005">
    <property type="protein sequence ID" value="OZM56722.1"/>
    <property type="molecule type" value="Genomic_DNA"/>
</dbReference>
<keyword evidence="3" id="KW-1185">Reference proteome</keyword>
<evidence type="ECO:0000313" key="2">
    <source>
        <dbReference type="EMBL" id="OZM56722.1"/>
    </source>
</evidence>
<dbReference type="NCBIfam" id="TIGR02728">
    <property type="entry name" value="spore_gerQ"/>
    <property type="match status" value="1"/>
</dbReference>
<feature type="compositionally biased region" description="Low complexity" evidence="1">
    <location>
        <begin position="23"/>
        <end position="34"/>
    </location>
</feature>
<keyword evidence="2" id="KW-0946">Virion</keyword>
<dbReference type="PIRSF" id="PIRSF038931">
    <property type="entry name" value="GerQ"/>
    <property type="match status" value="1"/>
</dbReference>
<name>A0A263BT20_9BACI</name>
<feature type="region of interest" description="Disordered" evidence="1">
    <location>
        <begin position="23"/>
        <end position="56"/>
    </location>
</feature>
<keyword evidence="2" id="KW-0167">Capsid protein</keyword>
<dbReference type="AlphaFoldDB" id="A0A263BT20"/>
<gene>
    <name evidence="2" type="primary">gerQ</name>
    <name evidence="2" type="ORF">CIB95_10905</name>
</gene>
<accession>A0A263BT20</accession>
<reference evidence="2 3" key="2">
    <citation type="submission" date="2017-09" db="EMBL/GenBank/DDBJ databases">
        <title>Bacillus patelloidae sp. nov., isolated from the intestinal tract of a marine limpet.</title>
        <authorList>
            <person name="Liu R."/>
            <person name="Dong C."/>
            <person name="Shao Z."/>
        </authorList>
    </citation>
    <scope>NUCLEOTIDE SEQUENCE [LARGE SCALE GENOMIC DNA]</scope>
    <source>
        <strain evidence="2 3">SA5d-4</strain>
    </source>
</reference>
<comment type="caution">
    <text evidence="2">The sequence shown here is derived from an EMBL/GenBank/DDBJ whole genome shotgun (WGS) entry which is preliminary data.</text>
</comment>
<dbReference type="Pfam" id="PF09671">
    <property type="entry name" value="Spore_GerQ"/>
    <property type="match status" value="1"/>
</dbReference>
<evidence type="ECO:0000256" key="1">
    <source>
        <dbReference type="SAM" id="MobiDB-lite"/>
    </source>
</evidence>
<organism evidence="2 3">
    <name type="scientific">Lottiidibacillus patelloidae</name>
    <dbReference type="NCBI Taxonomy" id="2670334"/>
    <lineage>
        <taxon>Bacteria</taxon>
        <taxon>Bacillati</taxon>
        <taxon>Bacillota</taxon>
        <taxon>Bacilli</taxon>
        <taxon>Bacillales</taxon>
        <taxon>Bacillaceae</taxon>
        <taxon>Lottiidibacillus</taxon>
    </lineage>
</organism>
<dbReference type="Proteomes" id="UP000217083">
    <property type="component" value="Unassembled WGS sequence"/>
</dbReference>